<keyword evidence="2" id="KW-1185">Reference proteome</keyword>
<accession>A0A7S8IDX6</accession>
<dbReference type="EMBL" id="CP062983">
    <property type="protein sequence ID" value="QPC83085.1"/>
    <property type="molecule type" value="Genomic_DNA"/>
</dbReference>
<reference evidence="1 2" key="1">
    <citation type="submission" date="2020-02" db="EMBL/GenBank/DDBJ databases">
        <authorList>
            <person name="Zheng R.K."/>
            <person name="Sun C.M."/>
        </authorList>
    </citation>
    <scope>NUCLEOTIDE SEQUENCE [LARGE SCALE GENOMIC DNA]</scope>
    <source>
        <strain evidence="2">rifampicinis</strain>
    </source>
</reference>
<evidence type="ECO:0000313" key="1">
    <source>
        <dbReference type="EMBL" id="QPC83085.1"/>
    </source>
</evidence>
<name>A0A7S8IDX6_9CHLR</name>
<organism evidence="1 2">
    <name type="scientific">Phototrophicus methaneseepsis</name>
    <dbReference type="NCBI Taxonomy" id="2710758"/>
    <lineage>
        <taxon>Bacteria</taxon>
        <taxon>Bacillati</taxon>
        <taxon>Chloroflexota</taxon>
        <taxon>Candidatus Thermofontia</taxon>
        <taxon>Phototrophicales</taxon>
        <taxon>Phototrophicaceae</taxon>
        <taxon>Phototrophicus</taxon>
    </lineage>
</organism>
<protein>
    <submittedName>
        <fullName evidence="1">Uncharacterized protein</fullName>
    </submittedName>
</protein>
<sequence>MQLHTTPIEAIPIACDPHALSAQQQERWMIVGKQMYSAIEEIRELPGGYAFRLPGTAEMLMIIAEDLTMERLCCPFLHFTLDVERTGEPFWLSFTGGEGAKEFLRASIEEFNMLDVEVATAAGFNVSNAKDIDSVNAAIEVANTVNMLTSSNGDNGDGQ</sequence>
<dbReference type="RefSeq" id="WP_195171154.1">
    <property type="nucleotide sequence ID" value="NZ_CP062983.1"/>
</dbReference>
<evidence type="ECO:0000313" key="2">
    <source>
        <dbReference type="Proteomes" id="UP000594468"/>
    </source>
</evidence>
<proteinExistence type="predicted"/>
<dbReference type="AlphaFoldDB" id="A0A7S8IDX6"/>
<dbReference type="Proteomes" id="UP000594468">
    <property type="component" value="Chromosome"/>
</dbReference>
<dbReference type="KEGG" id="pmet:G4Y79_01530"/>
<gene>
    <name evidence="1" type="ORF">G4Y79_01530</name>
</gene>